<dbReference type="Gene3D" id="3.60.10.10">
    <property type="entry name" value="Endonuclease/exonuclease/phosphatase"/>
    <property type="match status" value="1"/>
</dbReference>
<dbReference type="InterPro" id="IPR000300">
    <property type="entry name" value="IPPc"/>
</dbReference>
<dbReference type="PANTHER" id="PTHR11200:SF300">
    <property type="entry name" value="TYPE II INOSITOL 1,4,5-TRISPHOSPHATE 5-PHOSPHATASE"/>
    <property type="match status" value="1"/>
</dbReference>
<reference evidence="2" key="1">
    <citation type="submission" date="2020-11" db="EMBL/GenBank/DDBJ databases">
        <authorList>
            <person name="Tran Van P."/>
        </authorList>
    </citation>
    <scope>NUCLEOTIDE SEQUENCE</scope>
</reference>
<dbReference type="SUPFAM" id="SSF56219">
    <property type="entry name" value="DNase I-like"/>
    <property type="match status" value="1"/>
</dbReference>
<protein>
    <recommendedName>
        <fullName evidence="1">Inositol polyphosphate-related phosphatase domain-containing protein</fullName>
    </recommendedName>
</protein>
<dbReference type="PANTHER" id="PTHR11200">
    <property type="entry name" value="INOSITOL 5-PHOSPHATASE"/>
    <property type="match status" value="1"/>
</dbReference>
<sequence>MKPRLGDRAGAIASLSSGSNVSQVYWLGDLNYRITDRDAKEVKDFIDEGNFDVVLQYDQLNQQHKLRNVFVGYREGNISFRPTYKYDPGTDNWDSR</sequence>
<evidence type="ECO:0000313" key="2">
    <source>
        <dbReference type="EMBL" id="CAD7427758.1"/>
    </source>
</evidence>
<dbReference type="InterPro" id="IPR036691">
    <property type="entry name" value="Endo/exonu/phosph_ase_sf"/>
</dbReference>
<dbReference type="AlphaFoldDB" id="A0A7R9HMC2"/>
<dbReference type="EMBL" id="OB793541">
    <property type="protein sequence ID" value="CAD7427758.1"/>
    <property type="molecule type" value="Genomic_DNA"/>
</dbReference>
<dbReference type="InterPro" id="IPR046985">
    <property type="entry name" value="IP5"/>
</dbReference>
<dbReference type="GO" id="GO:0046856">
    <property type="term" value="P:phosphatidylinositol dephosphorylation"/>
    <property type="evidence" value="ECO:0007669"/>
    <property type="project" value="InterPro"/>
</dbReference>
<evidence type="ECO:0000259" key="1">
    <source>
        <dbReference type="Pfam" id="PF22669"/>
    </source>
</evidence>
<feature type="domain" description="Inositol polyphosphate-related phosphatase" evidence="1">
    <location>
        <begin position="20"/>
        <end position="95"/>
    </location>
</feature>
<dbReference type="Pfam" id="PF22669">
    <property type="entry name" value="Exo_endo_phos2"/>
    <property type="match status" value="1"/>
</dbReference>
<proteinExistence type="predicted"/>
<accession>A0A7R9HMC2</accession>
<gene>
    <name evidence="2" type="ORF">TMSB3V08_LOCUS4587</name>
</gene>
<organism evidence="2">
    <name type="scientific">Timema monikensis</name>
    <dbReference type="NCBI Taxonomy" id="170555"/>
    <lineage>
        <taxon>Eukaryota</taxon>
        <taxon>Metazoa</taxon>
        <taxon>Ecdysozoa</taxon>
        <taxon>Arthropoda</taxon>
        <taxon>Hexapoda</taxon>
        <taxon>Insecta</taxon>
        <taxon>Pterygota</taxon>
        <taxon>Neoptera</taxon>
        <taxon>Polyneoptera</taxon>
        <taxon>Phasmatodea</taxon>
        <taxon>Timematodea</taxon>
        <taxon>Timematoidea</taxon>
        <taxon>Timematidae</taxon>
        <taxon>Timema</taxon>
    </lineage>
</organism>
<dbReference type="GO" id="GO:0004439">
    <property type="term" value="F:phosphatidylinositol-4,5-bisphosphate 5-phosphatase activity"/>
    <property type="evidence" value="ECO:0007669"/>
    <property type="project" value="TreeGrafter"/>
</dbReference>
<name>A0A7R9HMC2_9NEOP</name>